<organism evidence="1 2">
    <name type="scientific">Chaetoceros tenuissimus</name>
    <dbReference type="NCBI Taxonomy" id="426638"/>
    <lineage>
        <taxon>Eukaryota</taxon>
        <taxon>Sar</taxon>
        <taxon>Stramenopiles</taxon>
        <taxon>Ochrophyta</taxon>
        <taxon>Bacillariophyta</taxon>
        <taxon>Coscinodiscophyceae</taxon>
        <taxon>Chaetocerotophycidae</taxon>
        <taxon>Chaetocerotales</taxon>
        <taxon>Chaetocerotaceae</taxon>
        <taxon>Chaetoceros</taxon>
    </lineage>
</organism>
<dbReference type="EMBL" id="BLLK01000069">
    <property type="protein sequence ID" value="GFH59593.1"/>
    <property type="molecule type" value="Genomic_DNA"/>
</dbReference>
<name>A0AAD3D8B4_9STRA</name>
<proteinExistence type="predicted"/>
<evidence type="ECO:0000313" key="2">
    <source>
        <dbReference type="Proteomes" id="UP001054902"/>
    </source>
</evidence>
<sequence>MYMSTRICLAKDMSSRDYSKDRLMSAIVSFMMMALLCFIIAVNIISSDTLSLQNVVMKRQSYGNSLSAEIKDVCTPSSTTTNETLWIAIPSWREDVQAMENSLDSISSQENTGFQNIHVVLFHDTQSVQKRKYEQDPKLQITFIANNDDVSNNIQESSYRLWKVLNHIRSVAGPNEYTLILNENDTFANEGSIRYMYDRLKKTKAWFAWSNTILYSSLLARVQQMWTTTTEPIWSPFYTRVMQTHLLQHFTMDDFHSNGKWMQISETNEYMTRKLIQISGASRQQFLDKIEAPHSYSKVSSSSSQLEKEVIHVVACIYKRNNSQQFFSKFTATELPQDHVLKIHICNNSPDRQEELKSTAKIVWKTENVDESRMSIDIVDMNGNHGGFARFMLAKEIMQKEHVDYIIMVDDDQYVRPNTILEVYNQREPQTYKTWYGKTWLQNESSYWKAFPFMTSQPQARAGQELEISKYQYGGTGMSIIDSSVFTIQELFELEERYKFLEDMWLSHVVLKRGWNISRLFVYFDDHREASLNGQFNHLKEVKNEFFASLKYFQCGNGKSISQKLEKRRPATKNDVVTSIEGQVSLSIKLIRDLILSVCLVYSAMYMSQKRKLMRPHLKSI</sequence>
<dbReference type="AlphaFoldDB" id="A0AAD3D8B4"/>
<reference evidence="1 2" key="1">
    <citation type="journal article" date="2021" name="Sci. Rep.">
        <title>The genome of the diatom Chaetoceros tenuissimus carries an ancient integrated fragment of an extant virus.</title>
        <authorList>
            <person name="Hongo Y."/>
            <person name="Kimura K."/>
            <person name="Takaki Y."/>
            <person name="Yoshida Y."/>
            <person name="Baba S."/>
            <person name="Kobayashi G."/>
            <person name="Nagasaki K."/>
            <person name="Hano T."/>
            <person name="Tomaru Y."/>
        </authorList>
    </citation>
    <scope>NUCLEOTIDE SEQUENCE [LARGE SCALE GENOMIC DNA]</scope>
    <source>
        <strain evidence="1 2">NIES-3715</strain>
    </source>
</reference>
<dbReference type="InterPro" id="IPR029044">
    <property type="entry name" value="Nucleotide-diphossugar_trans"/>
</dbReference>
<keyword evidence="2" id="KW-1185">Reference proteome</keyword>
<dbReference type="Proteomes" id="UP001054902">
    <property type="component" value="Unassembled WGS sequence"/>
</dbReference>
<dbReference type="SUPFAM" id="SSF53448">
    <property type="entry name" value="Nucleotide-diphospho-sugar transferases"/>
    <property type="match status" value="1"/>
</dbReference>
<gene>
    <name evidence="1" type="ORF">CTEN210_16069</name>
</gene>
<evidence type="ECO:0000313" key="1">
    <source>
        <dbReference type="EMBL" id="GFH59593.1"/>
    </source>
</evidence>
<protein>
    <submittedName>
        <fullName evidence="1">Uncharacterized protein</fullName>
    </submittedName>
</protein>
<comment type="caution">
    <text evidence="1">The sequence shown here is derived from an EMBL/GenBank/DDBJ whole genome shotgun (WGS) entry which is preliminary data.</text>
</comment>
<accession>A0AAD3D8B4</accession>